<dbReference type="NCBIfam" id="TIGR02228">
    <property type="entry name" value="sigpep_I_arch"/>
    <property type="match status" value="1"/>
</dbReference>
<evidence type="ECO:0000256" key="14">
    <source>
        <dbReference type="ARBA" id="ARBA00047037"/>
    </source>
</evidence>
<evidence type="ECO:0000256" key="8">
    <source>
        <dbReference type="ARBA" id="ARBA00022801"/>
    </source>
</evidence>
<dbReference type="EC" id="3.4.21.89" evidence="4 15"/>
<dbReference type="InterPro" id="IPR001733">
    <property type="entry name" value="Peptidase_S26B"/>
</dbReference>
<evidence type="ECO:0000313" key="18">
    <source>
        <dbReference type="Proteomes" id="UP000827284"/>
    </source>
</evidence>
<protein>
    <recommendedName>
        <fullName evidence="5 15">Signal peptidase complex catalytic subunit SEC11</fullName>
        <ecNumber evidence="4 15">3.4.21.89</ecNumber>
    </recommendedName>
</protein>
<keyword evidence="10 15" id="KW-0735">Signal-anchor</keyword>
<dbReference type="GO" id="GO:0004252">
    <property type="term" value="F:serine-type endopeptidase activity"/>
    <property type="evidence" value="ECO:0007669"/>
    <property type="project" value="InterPro"/>
</dbReference>
<gene>
    <name evidence="17" type="ORF">EMPS_05362</name>
</gene>
<dbReference type="InterPro" id="IPR019758">
    <property type="entry name" value="Pept_S26A_signal_pept_1_CS"/>
</dbReference>
<comment type="catalytic activity">
    <reaction evidence="1 15">
        <text>Cleavage of hydrophobic, N-terminal signal or leader sequences from secreted and periplasmic proteins.</text>
        <dbReference type="EC" id="3.4.21.89"/>
    </reaction>
</comment>
<evidence type="ECO:0000256" key="4">
    <source>
        <dbReference type="ARBA" id="ARBA00013208"/>
    </source>
</evidence>
<dbReference type="InterPro" id="IPR036286">
    <property type="entry name" value="LexA/Signal_pep-like_sf"/>
</dbReference>
<evidence type="ECO:0000256" key="7">
    <source>
        <dbReference type="ARBA" id="ARBA00022692"/>
    </source>
</evidence>
<evidence type="ECO:0000256" key="10">
    <source>
        <dbReference type="ARBA" id="ARBA00022968"/>
    </source>
</evidence>
<comment type="subcellular location">
    <subcellularLocation>
        <location evidence="2">Endoplasmic reticulum membrane</location>
        <topology evidence="2">Single-pass type II membrane protein</topology>
    </subcellularLocation>
</comment>
<dbReference type="AlphaFoldDB" id="A0A9P3HA67"/>
<evidence type="ECO:0000256" key="13">
    <source>
        <dbReference type="ARBA" id="ARBA00045533"/>
    </source>
</evidence>
<evidence type="ECO:0000256" key="2">
    <source>
        <dbReference type="ARBA" id="ARBA00004648"/>
    </source>
</evidence>
<dbReference type="InterPro" id="IPR019756">
    <property type="entry name" value="Pept_S26A_signal_pept_1_Ser-AS"/>
</dbReference>
<sequence length="171" mass="19528">MNLRQILTNSLNVLMMLFGVFMSYKAWGLYTNCESPLVVVLSESMEPAFARGDILFLSNPRKAIDIGEICVFKIPGREIPIVHRVIDRHDTPKEGKQLLLTKGDNNNVDDRGLYQELYTNRGMMWIEPKDIVGRVQGFLPYLGMFTIFMTDYPLLKYALLGGVGLIVFLYE</sequence>
<evidence type="ECO:0000256" key="6">
    <source>
        <dbReference type="ARBA" id="ARBA00022670"/>
    </source>
</evidence>
<dbReference type="GO" id="GO:0005787">
    <property type="term" value="C:signal peptidase complex"/>
    <property type="evidence" value="ECO:0007669"/>
    <property type="project" value="TreeGrafter"/>
</dbReference>
<evidence type="ECO:0000259" key="16">
    <source>
        <dbReference type="Pfam" id="PF00717"/>
    </source>
</evidence>
<dbReference type="PANTHER" id="PTHR10806">
    <property type="entry name" value="SIGNAL PEPTIDASE COMPLEX CATALYTIC SUBUNIT SEC11"/>
    <property type="match status" value="1"/>
</dbReference>
<dbReference type="PROSITE" id="PS00501">
    <property type="entry name" value="SPASE_I_1"/>
    <property type="match status" value="1"/>
</dbReference>
<keyword evidence="7 15" id="KW-0812">Transmembrane</keyword>
<evidence type="ECO:0000256" key="5">
    <source>
        <dbReference type="ARBA" id="ARBA00019685"/>
    </source>
</evidence>
<organism evidence="17 18">
    <name type="scientific">Entomortierella parvispora</name>
    <dbReference type="NCBI Taxonomy" id="205924"/>
    <lineage>
        <taxon>Eukaryota</taxon>
        <taxon>Fungi</taxon>
        <taxon>Fungi incertae sedis</taxon>
        <taxon>Mucoromycota</taxon>
        <taxon>Mortierellomycotina</taxon>
        <taxon>Mortierellomycetes</taxon>
        <taxon>Mortierellales</taxon>
        <taxon>Mortierellaceae</taxon>
        <taxon>Entomortierella</taxon>
    </lineage>
</organism>
<keyword evidence="6 15" id="KW-0645">Protease</keyword>
<reference evidence="17" key="2">
    <citation type="journal article" date="2022" name="Microbiol. Resour. Announc.">
        <title>Whole-Genome Sequence of Entomortierella parvispora E1425, a Mucoromycotan Fungus Associated with Burkholderiaceae-Related Endosymbiotic Bacteria.</title>
        <authorList>
            <person name="Herlambang A."/>
            <person name="Guo Y."/>
            <person name="Takashima Y."/>
            <person name="Narisawa K."/>
            <person name="Ohta H."/>
            <person name="Nishizawa T."/>
        </authorList>
    </citation>
    <scope>NUCLEOTIDE SEQUENCE</scope>
    <source>
        <strain evidence="17">E1425</strain>
    </source>
</reference>
<dbReference type="Pfam" id="PF00717">
    <property type="entry name" value="Peptidase_S24"/>
    <property type="match status" value="1"/>
</dbReference>
<dbReference type="PRINTS" id="PR00728">
    <property type="entry name" value="SIGNALPTASE"/>
</dbReference>
<dbReference type="GO" id="GO:0006465">
    <property type="term" value="P:signal peptide processing"/>
    <property type="evidence" value="ECO:0007669"/>
    <property type="project" value="UniProtKB-UniRule"/>
</dbReference>
<comment type="caution">
    <text evidence="17">The sequence shown here is derived from an EMBL/GenBank/DDBJ whole genome shotgun (WGS) entry which is preliminary data.</text>
</comment>
<keyword evidence="18" id="KW-1185">Reference proteome</keyword>
<evidence type="ECO:0000256" key="11">
    <source>
        <dbReference type="ARBA" id="ARBA00022989"/>
    </source>
</evidence>
<dbReference type="Proteomes" id="UP000827284">
    <property type="component" value="Unassembled WGS sequence"/>
</dbReference>
<dbReference type="CDD" id="cd06530">
    <property type="entry name" value="S26_SPase_I"/>
    <property type="match status" value="1"/>
</dbReference>
<comment type="function">
    <text evidence="13">Catalytic component of the signal peptidase complex (SPC) which catalyzes the cleavage of N-terminal signal sequences from nascent proteins as they are translocated into the lumen of the endoplasmic reticulum. Specifically cleaves N-terminal signal peptides that contain a hydrophobic alpha-helix (h-region) shorter than 18-20 amino acids.</text>
</comment>
<proteinExistence type="inferred from homology"/>
<name>A0A9P3HA67_9FUNG</name>
<feature type="transmembrane region" description="Helical" evidence="15">
    <location>
        <begin position="6"/>
        <end position="24"/>
    </location>
</feature>
<keyword evidence="8 15" id="KW-0378">Hydrolase</keyword>
<keyword evidence="9 15" id="KW-0256">Endoplasmic reticulum</keyword>
<comment type="similarity">
    <text evidence="3 15">Belongs to the peptidase S26B family.</text>
</comment>
<dbReference type="OrthoDB" id="10257561at2759"/>
<keyword evidence="12 15" id="KW-0472">Membrane</keyword>
<evidence type="ECO:0000256" key="1">
    <source>
        <dbReference type="ARBA" id="ARBA00000677"/>
    </source>
</evidence>
<evidence type="ECO:0000256" key="12">
    <source>
        <dbReference type="ARBA" id="ARBA00023136"/>
    </source>
</evidence>
<evidence type="ECO:0000313" key="17">
    <source>
        <dbReference type="EMBL" id="GJJ73004.1"/>
    </source>
</evidence>
<dbReference type="EMBL" id="BQFW01000007">
    <property type="protein sequence ID" value="GJJ73004.1"/>
    <property type="molecule type" value="Genomic_DNA"/>
</dbReference>
<dbReference type="GO" id="GO:0009003">
    <property type="term" value="F:signal peptidase activity"/>
    <property type="evidence" value="ECO:0007669"/>
    <property type="project" value="UniProtKB-EC"/>
</dbReference>
<keyword evidence="11 15" id="KW-1133">Transmembrane helix</keyword>
<evidence type="ECO:0000256" key="3">
    <source>
        <dbReference type="ARBA" id="ARBA00011035"/>
    </source>
</evidence>
<accession>A0A9P3HA67</accession>
<feature type="transmembrane region" description="Helical" evidence="15">
    <location>
        <begin position="154"/>
        <end position="170"/>
    </location>
</feature>
<evidence type="ECO:0000256" key="9">
    <source>
        <dbReference type="ARBA" id="ARBA00022824"/>
    </source>
</evidence>
<dbReference type="PROSITE" id="PS00761">
    <property type="entry name" value="SPASE_I_3"/>
    <property type="match status" value="1"/>
</dbReference>
<dbReference type="PANTHER" id="PTHR10806:SF6">
    <property type="entry name" value="SIGNAL PEPTIDASE COMPLEX CATALYTIC SUBUNIT SEC11"/>
    <property type="match status" value="1"/>
</dbReference>
<feature type="domain" description="Peptidase S24/S26A/S26B/S26C" evidence="16">
    <location>
        <begin position="36"/>
        <end position="87"/>
    </location>
</feature>
<dbReference type="InterPro" id="IPR015927">
    <property type="entry name" value="Peptidase_S24_S26A/B/C"/>
</dbReference>
<dbReference type="SUPFAM" id="SSF51306">
    <property type="entry name" value="LexA/Signal peptidase"/>
    <property type="match status" value="1"/>
</dbReference>
<comment type="subunit">
    <text evidence="14">Component of the signal peptidase complex (SPC) composed of a catalytic subunit SEC11 and three accessory subunits SPC1, SPC2 and SPC3. The complex induces a local thinning of the ER membrane which is used to measure the length of the signal peptide (SP) h-region of protein substrates. This ensures the selectivity of the complex towards h-regions shorter than 18-20 amino acids. SPC associates with the translocon complex.</text>
</comment>
<reference evidence="17" key="1">
    <citation type="submission" date="2021-11" db="EMBL/GenBank/DDBJ databases">
        <authorList>
            <person name="Herlambang A."/>
            <person name="Guo Y."/>
            <person name="Takashima Y."/>
            <person name="Nishizawa T."/>
        </authorList>
    </citation>
    <scope>NUCLEOTIDE SEQUENCE</scope>
    <source>
        <strain evidence="17">E1425</strain>
    </source>
</reference>
<evidence type="ECO:0000256" key="15">
    <source>
        <dbReference type="RuleBase" id="RU362047"/>
    </source>
</evidence>
<dbReference type="InterPro" id="IPR019533">
    <property type="entry name" value="Peptidase_S26"/>
</dbReference>